<dbReference type="CDD" id="cd19481">
    <property type="entry name" value="RecA-like_protease"/>
    <property type="match status" value="1"/>
</dbReference>
<sequence>MVMMQATRPVLRVFSCATTSPAARAACAAPSARARPVQVAVDRRLALGVLIAVPLVLSAPAADARDVREALQAKEARLKALKEASEKTRKTGQPEQAFTDSTYAVSWSPLLPVAVATLLAASCPAHCDAEDPAEALTDARARIGKVWADIDEDIYRREAALPFRMPGPMVAAPAVKWADGRLSVRFPLRRGADLSAVLAELAAQLGGGGSQKGSNNPGTGNPNPGCPALEGEVVTKVVECGGARVLQLQPNGGQQDGLSAQVYVPASPSASSPPEVEFLKRGRLGDADAAAIAAVMRAACLPPQDAAAQAGLRGVRRVYRMTQDADGNMRIESSEHDLEDDVDWFAQQLEGAFREGEAFLGGMLPNLAEELLRSMPPELRRMFPPLVSRGEEGETEQGLSAPDRWMELQDAARERANQQWELRGKGVGCGDGGGGSGSGIDGAKGPYCELPRARQGDARRGLVGGERRGLPASAERGAQSSRAARELEKLGAAVHWPGTGEAMDWGELAGYEEQKRAMEDTLLLALRHPDVYADIARGTRTRYASNRPRAVLFEGPPGCGKTTSARVIANQAAVPLVYVPLEAVASKWYGESEGNLAKIFKAAEDLGGAILFLDEIDSLATERSGDMNEATRRLLGVLLRQMDGFSSANNRSVVIGATNRRQDLDPALLSRFDASVVFGLPSEECRRQILRQYARHLPESATAQLAADAEGMSGRDLRDVAEQAERRWASKIIRGEAPKGELPPADAYHASLEQRAAERQLPAQRVHI</sequence>
<evidence type="ECO:0000256" key="1">
    <source>
        <dbReference type="ARBA" id="ARBA00006914"/>
    </source>
</evidence>
<feature type="region of interest" description="Disordered" evidence="5">
    <location>
        <begin position="458"/>
        <end position="481"/>
    </location>
</feature>
<dbReference type="InterPro" id="IPR003593">
    <property type="entry name" value="AAA+_ATPase"/>
</dbReference>
<name>A0AAW1RCV3_9CHLO</name>
<dbReference type="AlphaFoldDB" id="A0AAW1RCV3"/>
<evidence type="ECO:0000313" key="8">
    <source>
        <dbReference type="Proteomes" id="UP001445335"/>
    </source>
</evidence>
<keyword evidence="8" id="KW-1185">Reference proteome</keyword>
<gene>
    <name evidence="7" type="ORF">WJX81_000267</name>
</gene>
<evidence type="ECO:0000259" key="6">
    <source>
        <dbReference type="SMART" id="SM00382"/>
    </source>
</evidence>
<comment type="similarity">
    <text evidence="1">Belongs to the AAA ATPase family.</text>
</comment>
<dbReference type="InterPro" id="IPR027417">
    <property type="entry name" value="P-loop_NTPase"/>
</dbReference>
<evidence type="ECO:0000256" key="4">
    <source>
        <dbReference type="SAM" id="Coils"/>
    </source>
</evidence>
<dbReference type="Gene3D" id="3.40.50.300">
    <property type="entry name" value="P-loop containing nucleotide triphosphate hydrolases"/>
    <property type="match status" value="1"/>
</dbReference>
<dbReference type="SMART" id="SM00382">
    <property type="entry name" value="AAA"/>
    <property type="match status" value="1"/>
</dbReference>
<dbReference type="Proteomes" id="UP001445335">
    <property type="component" value="Unassembled WGS sequence"/>
</dbReference>
<feature type="compositionally biased region" description="Low complexity" evidence="5">
    <location>
        <begin position="212"/>
        <end position="225"/>
    </location>
</feature>
<feature type="domain" description="AAA+ ATPase" evidence="6">
    <location>
        <begin position="547"/>
        <end position="682"/>
    </location>
</feature>
<accession>A0AAW1RCV3</accession>
<keyword evidence="3" id="KW-0067">ATP-binding</keyword>
<dbReference type="InterPro" id="IPR003959">
    <property type="entry name" value="ATPase_AAA_core"/>
</dbReference>
<organism evidence="7 8">
    <name type="scientific">Elliptochloris bilobata</name>
    <dbReference type="NCBI Taxonomy" id="381761"/>
    <lineage>
        <taxon>Eukaryota</taxon>
        <taxon>Viridiplantae</taxon>
        <taxon>Chlorophyta</taxon>
        <taxon>core chlorophytes</taxon>
        <taxon>Trebouxiophyceae</taxon>
        <taxon>Trebouxiophyceae incertae sedis</taxon>
        <taxon>Elliptochloris clade</taxon>
        <taxon>Elliptochloris</taxon>
    </lineage>
</organism>
<reference evidence="7 8" key="1">
    <citation type="journal article" date="2024" name="Nat. Commun.">
        <title>Phylogenomics reveals the evolutionary origins of lichenization in chlorophyte algae.</title>
        <authorList>
            <person name="Puginier C."/>
            <person name="Libourel C."/>
            <person name="Otte J."/>
            <person name="Skaloud P."/>
            <person name="Haon M."/>
            <person name="Grisel S."/>
            <person name="Petersen M."/>
            <person name="Berrin J.G."/>
            <person name="Delaux P.M."/>
            <person name="Dal Grande F."/>
            <person name="Keller J."/>
        </authorList>
    </citation>
    <scope>NUCLEOTIDE SEQUENCE [LARGE SCALE GENOMIC DNA]</scope>
    <source>
        <strain evidence="7 8">SAG 245.80</strain>
    </source>
</reference>
<comment type="caution">
    <text evidence="7">The sequence shown here is derived from an EMBL/GenBank/DDBJ whole genome shotgun (WGS) entry which is preliminary data.</text>
</comment>
<dbReference type="EMBL" id="JALJOU010000043">
    <property type="protein sequence ID" value="KAK9831930.1"/>
    <property type="molecule type" value="Genomic_DNA"/>
</dbReference>
<dbReference type="GO" id="GO:0016887">
    <property type="term" value="F:ATP hydrolysis activity"/>
    <property type="evidence" value="ECO:0007669"/>
    <property type="project" value="InterPro"/>
</dbReference>
<keyword evidence="4" id="KW-0175">Coiled coil</keyword>
<evidence type="ECO:0000313" key="7">
    <source>
        <dbReference type="EMBL" id="KAK9831930.1"/>
    </source>
</evidence>
<dbReference type="Pfam" id="PF00004">
    <property type="entry name" value="AAA"/>
    <property type="match status" value="1"/>
</dbReference>
<feature type="compositionally biased region" description="Basic and acidic residues" evidence="5">
    <location>
        <begin position="458"/>
        <end position="469"/>
    </location>
</feature>
<evidence type="ECO:0000256" key="3">
    <source>
        <dbReference type="ARBA" id="ARBA00022840"/>
    </source>
</evidence>
<dbReference type="PANTHER" id="PTHR23073">
    <property type="entry name" value="26S PROTEASOME REGULATORY SUBUNIT"/>
    <property type="match status" value="1"/>
</dbReference>
<proteinExistence type="inferred from homology"/>
<evidence type="ECO:0000256" key="2">
    <source>
        <dbReference type="ARBA" id="ARBA00022741"/>
    </source>
</evidence>
<feature type="region of interest" description="Disordered" evidence="5">
    <location>
        <begin position="206"/>
        <end position="225"/>
    </location>
</feature>
<dbReference type="InterPro" id="IPR050221">
    <property type="entry name" value="26S_Proteasome_ATPase"/>
</dbReference>
<feature type="coiled-coil region" evidence="4">
    <location>
        <begin position="64"/>
        <end position="91"/>
    </location>
</feature>
<protein>
    <recommendedName>
        <fullName evidence="6">AAA+ ATPase domain-containing protein</fullName>
    </recommendedName>
</protein>
<dbReference type="SUPFAM" id="SSF52540">
    <property type="entry name" value="P-loop containing nucleoside triphosphate hydrolases"/>
    <property type="match status" value="1"/>
</dbReference>
<dbReference type="GO" id="GO:0005524">
    <property type="term" value="F:ATP binding"/>
    <property type="evidence" value="ECO:0007669"/>
    <property type="project" value="UniProtKB-KW"/>
</dbReference>
<keyword evidence="2" id="KW-0547">Nucleotide-binding</keyword>
<evidence type="ECO:0000256" key="5">
    <source>
        <dbReference type="SAM" id="MobiDB-lite"/>
    </source>
</evidence>